<dbReference type="GO" id="GO:0005524">
    <property type="term" value="F:ATP binding"/>
    <property type="evidence" value="ECO:0007669"/>
    <property type="project" value="UniProtKB-KW"/>
</dbReference>
<keyword evidence="2" id="KW-0547">Nucleotide-binding</keyword>
<dbReference type="InterPro" id="IPR011006">
    <property type="entry name" value="CheY-like_superfamily"/>
</dbReference>
<evidence type="ECO:0000256" key="4">
    <source>
        <dbReference type="ARBA" id="ARBA00023012"/>
    </source>
</evidence>
<dbReference type="InterPro" id="IPR058031">
    <property type="entry name" value="AAA_lid_NorR"/>
</dbReference>
<evidence type="ECO:0000256" key="1">
    <source>
        <dbReference type="ARBA" id="ARBA00022553"/>
    </source>
</evidence>
<dbReference type="Pfam" id="PF02954">
    <property type="entry name" value="HTH_8"/>
    <property type="match status" value="1"/>
</dbReference>
<dbReference type="InterPro" id="IPR001789">
    <property type="entry name" value="Sig_transdc_resp-reg_receiver"/>
</dbReference>
<evidence type="ECO:0000256" key="5">
    <source>
        <dbReference type="ARBA" id="ARBA00023015"/>
    </source>
</evidence>
<dbReference type="SUPFAM" id="SSF46689">
    <property type="entry name" value="Homeodomain-like"/>
    <property type="match status" value="1"/>
</dbReference>
<dbReference type="EMBL" id="CP006585">
    <property type="protein sequence ID" value="AGW12943.1"/>
    <property type="molecule type" value="Genomic_DNA"/>
</dbReference>
<proteinExistence type="predicted"/>
<dbReference type="GO" id="GO:0006355">
    <property type="term" value="P:regulation of DNA-templated transcription"/>
    <property type="evidence" value="ECO:0007669"/>
    <property type="project" value="InterPro"/>
</dbReference>
<dbReference type="PROSITE" id="PS00675">
    <property type="entry name" value="SIGMA54_INTERACT_1"/>
    <property type="match status" value="1"/>
</dbReference>
<accession>T2G9H9</accession>
<dbReference type="Gene3D" id="1.10.10.60">
    <property type="entry name" value="Homeodomain-like"/>
    <property type="match status" value="1"/>
</dbReference>
<dbReference type="Gene3D" id="3.40.50.2300">
    <property type="match status" value="1"/>
</dbReference>
<dbReference type="HOGENOM" id="CLU_000445_0_6_7"/>
<evidence type="ECO:0000256" key="7">
    <source>
        <dbReference type="PROSITE-ProRule" id="PRU00169"/>
    </source>
</evidence>
<feature type="modified residue" description="4-aspartylphosphate" evidence="7">
    <location>
        <position position="51"/>
    </location>
</feature>
<evidence type="ECO:0000256" key="2">
    <source>
        <dbReference type="ARBA" id="ARBA00022741"/>
    </source>
</evidence>
<evidence type="ECO:0000259" key="9">
    <source>
        <dbReference type="PROSITE" id="PS50110"/>
    </source>
</evidence>
<dbReference type="Gene3D" id="1.10.8.60">
    <property type="match status" value="1"/>
</dbReference>
<feature type="domain" description="Response regulatory" evidence="9">
    <location>
        <begin position="2"/>
        <end position="118"/>
    </location>
</feature>
<name>T2G9H9_MEGG1</name>
<keyword evidence="1 7" id="KW-0597">Phosphoprotein</keyword>
<dbReference type="KEGG" id="dgg:DGI_1069"/>
<dbReference type="PROSITE" id="PS50045">
    <property type="entry name" value="SIGMA54_INTERACT_4"/>
    <property type="match status" value="1"/>
</dbReference>
<sequence>MRVLVVDDNPNSLKSLEVVIADLGHSPAAVAGGQEAMAALRRERFPLVVTDIRMPGMDGLELLTAIKTDPACSTCDVVLITGHGDMETAIEALRKGAYDYLNKPINARELAAVIERAAEHQALLRENQALKAPVEQHVAAATTSLRQDLDQARKLLRKHAGLDGVVAAAPRMLQLFDETRLFHANPDVPVLLEGETGVGKEVLARAIHFGESGCDQPFIAINCAAIPTELFESELFGHDPGAYTGSAPRGALGKMELAGQGTLFLDEIAELPLTLQPKLLRVLEERTFYRVGGVKRRQFKARVVCAANQGLEQLVHAGRFRRDLFHRLKVGHLVIPPLRERPQDIEALARHFLQREAVKKRKAFRSLHPDTLALLQRCSWPGNVRELEHAIERAVLLCDDTVLRPEHLSFLASPATACTETTSLPPSSILHLPQALPEEGLDLEALTAHIVEQAVAKFHGNKSRAAAYLGISRFALHRRLQKEPGR</sequence>
<keyword evidence="4" id="KW-0902">Two-component regulatory system</keyword>
<evidence type="ECO:0000259" key="8">
    <source>
        <dbReference type="PROSITE" id="PS50045"/>
    </source>
</evidence>
<keyword evidence="3" id="KW-0067">ATP-binding</keyword>
<dbReference type="SMART" id="SM00448">
    <property type="entry name" value="REC"/>
    <property type="match status" value="1"/>
</dbReference>
<dbReference type="InterPro" id="IPR002197">
    <property type="entry name" value="HTH_Fis"/>
</dbReference>
<dbReference type="eggNOG" id="COG2204">
    <property type="taxonomic scope" value="Bacteria"/>
</dbReference>
<dbReference type="RefSeq" id="WP_021759698.1">
    <property type="nucleotide sequence ID" value="NC_022444.1"/>
</dbReference>
<dbReference type="SUPFAM" id="SSF52540">
    <property type="entry name" value="P-loop containing nucleoside triphosphate hydrolases"/>
    <property type="match status" value="1"/>
</dbReference>
<dbReference type="PANTHER" id="PTHR32071">
    <property type="entry name" value="TRANSCRIPTIONAL REGULATORY PROTEIN"/>
    <property type="match status" value="1"/>
</dbReference>
<dbReference type="Gene3D" id="3.40.50.300">
    <property type="entry name" value="P-loop containing nucleotide triphosphate hydrolases"/>
    <property type="match status" value="1"/>
</dbReference>
<dbReference type="PROSITE" id="PS50110">
    <property type="entry name" value="RESPONSE_REGULATORY"/>
    <property type="match status" value="1"/>
</dbReference>
<organism evidence="10 11">
    <name type="scientific">Megalodesulfovibrio gigas (strain ATCC 19364 / DSM 1382 / NCIMB 9332 / VKM B-1759)</name>
    <name type="common">Desulfovibrio gigas</name>
    <dbReference type="NCBI Taxonomy" id="1121448"/>
    <lineage>
        <taxon>Bacteria</taxon>
        <taxon>Pseudomonadati</taxon>
        <taxon>Thermodesulfobacteriota</taxon>
        <taxon>Desulfovibrionia</taxon>
        <taxon>Desulfovibrionales</taxon>
        <taxon>Desulfovibrionaceae</taxon>
        <taxon>Megalodesulfovibrio</taxon>
    </lineage>
</organism>
<dbReference type="OrthoDB" id="9763792at2"/>
<evidence type="ECO:0000313" key="11">
    <source>
        <dbReference type="Proteomes" id="UP000016587"/>
    </source>
</evidence>
<dbReference type="FunFam" id="3.40.50.2300:FF:000018">
    <property type="entry name" value="DNA-binding transcriptional regulator NtrC"/>
    <property type="match status" value="1"/>
</dbReference>
<evidence type="ECO:0000256" key="6">
    <source>
        <dbReference type="ARBA" id="ARBA00023163"/>
    </source>
</evidence>
<dbReference type="FunFam" id="3.40.50.300:FF:000006">
    <property type="entry name" value="DNA-binding transcriptional regulator NtrC"/>
    <property type="match status" value="1"/>
</dbReference>
<gene>
    <name evidence="10" type="ORF">DGI_1069</name>
</gene>
<dbReference type="Proteomes" id="UP000016587">
    <property type="component" value="Chromosome"/>
</dbReference>
<evidence type="ECO:0000256" key="3">
    <source>
        <dbReference type="ARBA" id="ARBA00022840"/>
    </source>
</evidence>
<dbReference type="InterPro" id="IPR009057">
    <property type="entry name" value="Homeodomain-like_sf"/>
</dbReference>
<dbReference type="PRINTS" id="PR01590">
    <property type="entry name" value="HTHFIS"/>
</dbReference>
<keyword evidence="11" id="KW-1185">Reference proteome</keyword>
<keyword evidence="5" id="KW-0805">Transcription regulation</keyword>
<dbReference type="Pfam" id="PF00158">
    <property type="entry name" value="Sigma54_activat"/>
    <property type="match status" value="1"/>
</dbReference>
<dbReference type="InterPro" id="IPR025944">
    <property type="entry name" value="Sigma_54_int_dom_CS"/>
</dbReference>
<dbReference type="Pfam" id="PF00072">
    <property type="entry name" value="Response_reg"/>
    <property type="match status" value="1"/>
</dbReference>
<dbReference type="PROSITE" id="PS00688">
    <property type="entry name" value="SIGMA54_INTERACT_3"/>
    <property type="match status" value="1"/>
</dbReference>
<dbReference type="PATRIC" id="fig|1121448.10.peg.1073"/>
<reference evidence="11" key="2">
    <citation type="submission" date="2013-07" db="EMBL/GenBank/DDBJ databases">
        <authorList>
            <person name="Morais-Silva F.O."/>
            <person name="Rezende A.M."/>
            <person name="Pimentel C."/>
            <person name="Resende D.M."/>
            <person name="Santos C.I."/>
            <person name="Clemente C."/>
            <person name="de Oliveira L.M."/>
            <person name="da Silva S.M."/>
            <person name="Costa D.A."/>
            <person name="Varela-Raposo A."/>
            <person name="Horacio E.C.A."/>
            <person name="Matos M."/>
            <person name="Flores O."/>
            <person name="Ruiz J.C."/>
            <person name="Rodrigues-Pousada C."/>
        </authorList>
    </citation>
    <scope>NUCLEOTIDE SEQUENCE [LARGE SCALE GENOMIC DNA]</scope>
    <source>
        <strain evidence="11">ATCC 19364 / DSM 1382 / NCIMB 9332 / VKM B-1759</strain>
    </source>
</reference>
<dbReference type="GO" id="GO:0043565">
    <property type="term" value="F:sequence-specific DNA binding"/>
    <property type="evidence" value="ECO:0007669"/>
    <property type="project" value="InterPro"/>
</dbReference>
<dbReference type="InterPro" id="IPR003593">
    <property type="entry name" value="AAA+_ATPase"/>
</dbReference>
<reference evidence="10 11" key="1">
    <citation type="journal article" date="2013" name="J. Bacteriol.">
        <title>Roles of HynAB and Ech, the only two hydrogenases found in the model sulfate reducer Desulfovibrio gigas.</title>
        <authorList>
            <person name="Morais-Silva F.O."/>
            <person name="Santos C.I."/>
            <person name="Rodrigues R."/>
            <person name="Pereira I.A."/>
            <person name="Rodrigues-Pousada C."/>
        </authorList>
    </citation>
    <scope>NUCLEOTIDE SEQUENCE [LARGE SCALE GENOMIC DNA]</scope>
    <source>
        <strain evidence="11">ATCC 19364 / DSM 1382 / NCIMB 9332 / VKM B-1759</strain>
    </source>
</reference>
<dbReference type="CDD" id="cd00009">
    <property type="entry name" value="AAA"/>
    <property type="match status" value="1"/>
</dbReference>
<protein>
    <submittedName>
        <fullName evidence="10">Putative two component, sigma54 specific, Fis family transcriptional regulator</fullName>
    </submittedName>
</protein>
<dbReference type="Pfam" id="PF25601">
    <property type="entry name" value="AAA_lid_14"/>
    <property type="match status" value="1"/>
</dbReference>
<evidence type="ECO:0000313" key="10">
    <source>
        <dbReference type="EMBL" id="AGW12943.1"/>
    </source>
</evidence>
<feature type="domain" description="Sigma-54 factor interaction" evidence="8">
    <location>
        <begin position="165"/>
        <end position="396"/>
    </location>
</feature>
<dbReference type="STRING" id="1121448.DGI_1069"/>
<dbReference type="InterPro" id="IPR027417">
    <property type="entry name" value="P-loop_NTPase"/>
</dbReference>
<dbReference type="InterPro" id="IPR025662">
    <property type="entry name" value="Sigma_54_int_dom_ATP-bd_1"/>
</dbReference>
<dbReference type="AlphaFoldDB" id="T2G9H9"/>
<dbReference type="InterPro" id="IPR002078">
    <property type="entry name" value="Sigma_54_int"/>
</dbReference>
<dbReference type="SUPFAM" id="SSF52172">
    <property type="entry name" value="CheY-like"/>
    <property type="match status" value="1"/>
</dbReference>
<keyword evidence="6" id="KW-0804">Transcription</keyword>
<dbReference type="SMART" id="SM00382">
    <property type="entry name" value="AAA"/>
    <property type="match status" value="1"/>
</dbReference>
<dbReference type="GO" id="GO:0000160">
    <property type="term" value="P:phosphorelay signal transduction system"/>
    <property type="evidence" value="ECO:0007669"/>
    <property type="project" value="UniProtKB-KW"/>
</dbReference>